<accession>A0A1G2I1Y8</accession>
<keyword evidence="1" id="KW-0812">Transmembrane</keyword>
<feature type="transmembrane region" description="Helical" evidence="1">
    <location>
        <begin position="48"/>
        <end position="66"/>
    </location>
</feature>
<sequence length="99" mass="11353">MTKFEKEPSNFISFKFSHFKFILNCVYGPAPAISNFKFNFMFQVDVNYAAIVIAAAANMALGFLWYGPRPHNPNTLISRCQQFSKITRRSEEAVIPVLR</sequence>
<dbReference type="Proteomes" id="UP000178820">
    <property type="component" value="Unassembled WGS sequence"/>
</dbReference>
<evidence type="ECO:0000256" key="1">
    <source>
        <dbReference type="SAM" id="Phobius"/>
    </source>
</evidence>
<dbReference type="STRING" id="1802207.A3D44_02305"/>
<keyword evidence="1" id="KW-0472">Membrane</keyword>
<dbReference type="EMBL" id="MHOT01000018">
    <property type="protein sequence ID" value="OGZ68806.1"/>
    <property type="molecule type" value="Genomic_DNA"/>
</dbReference>
<reference evidence="2 3" key="1">
    <citation type="journal article" date="2016" name="Nat. Commun.">
        <title>Thousands of microbial genomes shed light on interconnected biogeochemical processes in an aquifer system.</title>
        <authorList>
            <person name="Anantharaman K."/>
            <person name="Brown C.T."/>
            <person name="Hug L.A."/>
            <person name="Sharon I."/>
            <person name="Castelle C.J."/>
            <person name="Probst A.J."/>
            <person name="Thomas B.C."/>
            <person name="Singh A."/>
            <person name="Wilkins M.J."/>
            <person name="Karaoz U."/>
            <person name="Brodie E.L."/>
            <person name="Williams K.H."/>
            <person name="Hubbard S.S."/>
            <person name="Banfield J.F."/>
        </authorList>
    </citation>
    <scope>NUCLEOTIDE SEQUENCE [LARGE SCALE GENOMIC DNA]</scope>
</reference>
<keyword evidence="1" id="KW-1133">Transmembrane helix</keyword>
<proteinExistence type="predicted"/>
<dbReference type="AlphaFoldDB" id="A0A1G2I1Y8"/>
<comment type="caution">
    <text evidence="2">The sequence shown here is derived from an EMBL/GenBank/DDBJ whole genome shotgun (WGS) entry which is preliminary data.</text>
</comment>
<organism evidence="2 3">
    <name type="scientific">Candidatus Staskawiczbacteria bacterium RIFCSPHIGHO2_02_FULL_42_22</name>
    <dbReference type="NCBI Taxonomy" id="1802207"/>
    <lineage>
        <taxon>Bacteria</taxon>
        <taxon>Candidatus Staskawicziibacteriota</taxon>
    </lineage>
</organism>
<name>A0A1G2I1Y8_9BACT</name>
<gene>
    <name evidence="2" type="ORF">A3D44_02305</name>
</gene>
<evidence type="ECO:0000313" key="3">
    <source>
        <dbReference type="Proteomes" id="UP000178820"/>
    </source>
</evidence>
<evidence type="ECO:0000313" key="2">
    <source>
        <dbReference type="EMBL" id="OGZ68806.1"/>
    </source>
</evidence>
<protein>
    <submittedName>
        <fullName evidence="2">Uncharacterized protein</fullName>
    </submittedName>
</protein>